<dbReference type="Pfam" id="PF00628">
    <property type="entry name" value="PHD"/>
    <property type="match status" value="1"/>
</dbReference>
<evidence type="ECO:0000256" key="2">
    <source>
        <dbReference type="ARBA" id="ARBA00022723"/>
    </source>
</evidence>
<dbReference type="SMART" id="SM00249">
    <property type="entry name" value="PHD"/>
    <property type="match status" value="3"/>
</dbReference>
<evidence type="ECO:0000256" key="6">
    <source>
        <dbReference type="PROSITE-ProRule" id="PRU00146"/>
    </source>
</evidence>
<dbReference type="InterPro" id="IPR056618">
    <property type="entry name" value="Chromo_PTM"/>
</dbReference>
<dbReference type="PROSITE" id="PS50016">
    <property type="entry name" value="ZF_PHD_2"/>
    <property type="match status" value="1"/>
</dbReference>
<dbReference type="PANTHER" id="PTHR46508">
    <property type="entry name" value="PHD FINGER FAMILY PROTEIN"/>
    <property type="match status" value="1"/>
</dbReference>
<dbReference type="Pfam" id="PF24294">
    <property type="entry name" value="Chromo_PTM"/>
    <property type="match status" value="1"/>
</dbReference>
<feature type="domain" description="DDT" evidence="8">
    <location>
        <begin position="268"/>
        <end position="328"/>
    </location>
</feature>
<evidence type="ECO:0000256" key="3">
    <source>
        <dbReference type="ARBA" id="ARBA00022771"/>
    </source>
</evidence>
<accession>A0A835V1F0</accession>
<sequence length="1591" mass="179195">MEVVGMLVRKCFLGLGSFSGVVESYDAASGYFSIRYEDGESEEVDMDEFDTILREMGQEPCLAALPRRSIRSRRSKKRRRFDPGDTCATDGVSGEADDRCFSECGERLDGFAHTGEVLMNGDNGAGGGMCGNSADHLVGSDVADLHGGKVVPDNCSTDEKFTDNCSADEKREEDLGGEGVLADAEAMDVGSVRKRMKVSGQTGRTAGVPLRRSARRTYTSLLSPTDAVACKTEPALENGQLFEKKLEFDRTDSKPTLPPSSSALDVNGLPVLDLFSVYSCLRSFSRSLFLSPFRLEALVSALRCQFTNPLIDSIHFSILQALKPHLVRLMEEGSRSATECLRNLNWDLLDHTTWPLFLVEYLIFCGSSLRPNFNLAHLKLLDFEYYFQPAEVKLEILRCLCDDVVAVEHLRSELNRMVTESELILDASNNISTSKKQKFFSMHGRESFMAQEGIDDLADGNSNECCLCRMDGNLICCDGCPAAFHSRCVGMAKELLPEGEWYCPECLMDKDGVVSFSMPFKGADILGRDSHGRLYYGCCGYLLVSDSCEYNSLCHYYSKEDLNAVIMVLKSEYSSSEIVNAICSYWEIPGTYLCFNSQYECGAHNFSEILDKNKENLDVNDNKFVEGKCASMVEGSKGYETTYLTDQDGIGFSVNCITPMAGIISAKAPECFFVSTTTPTGTTPVEHADQSVRKEEYFGFSGRSCTSEKVEVVSGLQTESLSYVNYYSFGQVAAAITEDILPKPLELNNEDSLKPDEVIKSVQLEIISKKLTQLFWYNKYKVMLNLQKEDCGWCFTCKRSSDNNCLFRTVDEKHVEGCKDDIDGSNNSILRLNCEEFKKSHLDFAMHHILSIESRIRIFLSGPWEKMHYSEQWRRAVLKACDVSSLKFLLLALESSLRRVALLPEWQKPIDSDQPVGSASFQLRDFEWWRGGKLSRQLFCWKRLPRSLASKCARQAGCKKITNMFYHDGAEFAKRNMGISWRAAVEMSKNAAEFIYLVKEFDSHIKWVEIFGNQFFLQLTKESKKIARLFKQVIMRKKCVEGTEVKYLLDFGKRETIPAIVTKHGVLLEEGSDKRKRFWLNEAYVPLALVRAFEEKKQSRLMKKKDSEQPCEKGNMIKMKKVTRMKGIAYIFSKVKNLEKQLCGHCNKDVLLREAVNCQYCDGFFHRKHFRVPKGAVVTTYTCFKCKDKESVNAKSALHKGNDVKRKASIVRKGKPISMSKKTKDNIDSDGMVASMESTVALVSKMANQSQLNMAKKSKAVRASYAKKSKGNLLSFAVASRKNPVRLVRKMKRTAIYARRPNLNLKRRKHALKKRKGEMVKRNLHIVHCEKENISKTDILVSWCKKKRTVYKRSYWLNGLLWTHDPADERGRNFREKKVVLPLQPALDVIYPMKCCLCHGDYNAGVIYVGCEICGDWFHGDAFGLELERMSNLAGFKCPKCRMKNVPACPFLKDSPNRVSKSTTGSNDSVELEYVELKKFKGEPQPESINCEDCSGFSGENGSNEKRKAILAHFNDDVLHSSEIKSDKCRTVLSPEHAEANVSISIAVVLHKSKTSHRVESNKGTSMVANGVMHDYCSDLLLEDGAVNTAD</sequence>
<evidence type="ECO:0000256" key="5">
    <source>
        <dbReference type="ARBA" id="ARBA00023242"/>
    </source>
</evidence>
<evidence type="ECO:0000256" key="1">
    <source>
        <dbReference type="ARBA" id="ARBA00004123"/>
    </source>
</evidence>
<dbReference type="InterPro" id="IPR019787">
    <property type="entry name" value="Znf_PHD-finger"/>
</dbReference>
<evidence type="ECO:0000259" key="8">
    <source>
        <dbReference type="PROSITE" id="PS50827"/>
    </source>
</evidence>
<dbReference type="InterPro" id="IPR001965">
    <property type="entry name" value="Znf_PHD"/>
</dbReference>
<dbReference type="InterPro" id="IPR019786">
    <property type="entry name" value="Zinc_finger_PHD-type_CS"/>
</dbReference>
<dbReference type="OrthoDB" id="415825at2759"/>
<gene>
    <name evidence="9" type="ORF">HPP92_012111</name>
</gene>
<feature type="domain" description="PHD-type" evidence="7">
    <location>
        <begin position="462"/>
        <end position="509"/>
    </location>
</feature>
<dbReference type="PANTHER" id="PTHR46508:SF5">
    <property type="entry name" value="PHD-FINGER AND DNA BINDING DOMAIN-CONTAINING PROTEIN"/>
    <property type="match status" value="1"/>
</dbReference>
<organism evidence="9 10">
    <name type="scientific">Vanilla planifolia</name>
    <name type="common">Vanilla</name>
    <dbReference type="NCBI Taxonomy" id="51239"/>
    <lineage>
        <taxon>Eukaryota</taxon>
        <taxon>Viridiplantae</taxon>
        <taxon>Streptophyta</taxon>
        <taxon>Embryophyta</taxon>
        <taxon>Tracheophyta</taxon>
        <taxon>Spermatophyta</taxon>
        <taxon>Magnoliopsida</taxon>
        <taxon>Liliopsida</taxon>
        <taxon>Asparagales</taxon>
        <taxon>Orchidaceae</taxon>
        <taxon>Vanilloideae</taxon>
        <taxon>Vanilleae</taxon>
        <taxon>Vanilla</taxon>
    </lineage>
</organism>
<keyword evidence="3 6" id="KW-0863">Zinc-finger</keyword>
<proteinExistence type="predicted"/>
<dbReference type="InterPro" id="IPR013083">
    <property type="entry name" value="Znf_RING/FYVE/PHD"/>
</dbReference>
<dbReference type="Pfam" id="PF02791">
    <property type="entry name" value="DDT"/>
    <property type="match status" value="1"/>
</dbReference>
<dbReference type="SMART" id="SM00571">
    <property type="entry name" value="DDT"/>
    <property type="match status" value="1"/>
</dbReference>
<dbReference type="EMBL" id="JADCNL010000005">
    <property type="protein sequence ID" value="KAG0481253.1"/>
    <property type="molecule type" value="Genomic_DNA"/>
</dbReference>
<dbReference type="GO" id="GO:0005634">
    <property type="term" value="C:nucleus"/>
    <property type="evidence" value="ECO:0007669"/>
    <property type="project" value="UniProtKB-SubCell"/>
</dbReference>
<dbReference type="Pfam" id="PF21743">
    <property type="entry name" value="PTM_DIR17_Tudor"/>
    <property type="match status" value="1"/>
</dbReference>
<dbReference type="PROSITE" id="PS01359">
    <property type="entry name" value="ZF_PHD_1"/>
    <property type="match status" value="1"/>
</dbReference>
<dbReference type="Proteomes" id="UP000636800">
    <property type="component" value="Chromosome 5"/>
</dbReference>
<dbReference type="GO" id="GO:0008270">
    <property type="term" value="F:zinc ion binding"/>
    <property type="evidence" value="ECO:0007669"/>
    <property type="project" value="UniProtKB-KW"/>
</dbReference>
<dbReference type="InterPro" id="IPR018501">
    <property type="entry name" value="DDT_dom"/>
</dbReference>
<keyword evidence="4" id="KW-0862">Zinc</keyword>
<reference evidence="9 10" key="1">
    <citation type="journal article" date="2020" name="Nat. Food">
        <title>A phased Vanilla planifolia genome enables genetic improvement of flavour and production.</title>
        <authorList>
            <person name="Hasing T."/>
            <person name="Tang H."/>
            <person name="Brym M."/>
            <person name="Khazi F."/>
            <person name="Huang T."/>
            <person name="Chambers A.H."/>
        </authorList>
    </citation>
    <scope>NUCLEOTIDE SEQUENCE [LARGE SCALE GENOMIC DNA]</scope>
    <source>
        <tissue evidence="9">Leaf</tissue>
    </source>
</reference>
<dbReference type="InterPro" id="IPR047365">
    <property type="entry name" value="Tudor_AtPTM-like"/>
</dbReference>
<dbReference type="InterPro" id="IPR011011">
    <property type="entry name" value="Znf_FYVE_PHD"/>
</dbReference>
<keyword evidence="10" id="KW-1185">Reference proteome</keyword>
<keyword evidence="2" id="KW-0479">Metal-binding</keyword>
<evidence type="ECO:0000259" key="7">
    <source>
        <dbReference type="PROSITE" id="PS50016"/>
    </source>
</evidence>
<comment type="caution">
    <text evidence="9">The sequence shown here is derived from an EMBL/GenBank/DDBJ whole genome shotgun (WGS) entry which is preliminary data.</text>
</comment>
<dbReference type="Gene3D" id="3.30.40.10">
    <property type="entry name" value="Zinc/RING finger domain, C3HC4 (zinc finger)"/>
    <property type="match status" value="2"/>
</dbReference>
<evidence type="ECO:0000256" key="4">
    <source>
        <dbReference type="ARBA" id="ARBA00022833"/>
    </source>
</evidence>
<dbReference type="SUPFAM" id="SSF57903">
    <property type="entry name" value="FYVE/PHD zinc finger"/>
    <property type="match status" value="2"/>
</dbReference>
<comment type="subcellular location">
    <subcellularLocation>
        <location evidence="1">Nucleus</location>
    </subcellularLocation>
</comment>
<keyword evidence="5" id="KW-0539">Nucleus</keyword>
<protein>
    <submittedName>
        <fullName evidence="9">Uncharacterized protein</fullName>
    </submittedName>
</protein>
<evidence type="ECO:0000313" key="10">
    <source>
        <dbReference type="Proteomes" id="UP000636800"/>
    </source>
</evidence>
<dbReference type="PROSITE" id="PS50827">
    <property type="entry name" value="DDT"/>
    <property type="match status" value="1"/>
</dbReference>
<name>A0A835V1F0_VANPL</name>
<evidence type="ECO:0000313" key="9">
    <source>
        <dbReference type="EMBL" id="KAG0481253.1"/>
    </source>
</evidence>